<comment type="caution">
    <text evidence="1">The sequence shown here is derived from an EMBL/GenBank/DDBJ whole genome shotgun (WGS) entry which is preliminary data.</text>
</comment>
<sequence length="817" mass="94030">MPLGIPTPESLGAKALDIIFGELLKQIGIAKDKAVQYKPALDRMQDTINQLQPIAKEIEELNRRLDDTDNETKMLRQRIKEGETLVKECTEEVRWWNCCWKKPSYFDKLNRLDEDIQRFVSIVLQVHQVKNEKKIMLQLNDMNARMTGDGKGNGVMFSDDAGTCAVPEVPRLVVGLDLHVKELKSQMLQSATDLIVVSAPPGCGKTTLVLKFCHDEEVKEKYKENIFFIAVSKSLNLKTIISRMFKHKRRRVPEFQSDDDAINQLENLLRTINSPILLILDDVWPQSQHDVEKFQFQIQDYKILLTSRAALRRFNCYLLKGLDQDNSTILFRAAAGLTNEVSEILKEDIDEAIEGCKGIPLVLKVVGRSLCGQPQAVWRARLQEWRTGMSDLQSDDGEILARLRTCLEFPDSKADVKHCFLDLGSFPEDQRIPATTLIDMWAELYGFDEEGVKSVANIHELCFRNLASLIIIREKFYESENNYSQHFVTQHDILRELAIIESSTEPVEYRKRLFVNISNNRFPSWWKYQDGKHYHARLLAISTDESFSSAWPDLQAPEVEIMVISFWGKYTLPAFINSMKKLKVFIFTNYGSHPAELTNFQVVPSLSNLQRIRMEHLQVPRLFVPHFQLKNLRKLSFIMCKIGDAFKNCDYLIPVALPNLAELCFDYCEDLLALPSGFWEIPQLQNLHIMNCHNLTGLPEEIGKLTNLQQMRLSSCTGLSRLPKTIGKLKSLVLLDVSDCLRLEEFPSEIGELLALRRLDMRKCLRVHELPESVVKLQALKEAICDDDRGRLWGRYERHLPKLKVDIPEEAINLNWL</sequence>
<keyword evidence="2" id="KW-1185">Reference proteome</keyword>
<name>A0ACB9S5Q9_9MYRT</name>
<organism evidence="1 2">
    <name type="scientific">Melastoma candidum</name>
    <dbReference type="NCBI Taxonomy" id="119954"/>
    <lineage>
        <taxon>Eukaryota</taxon>
        <taxon>Viridiplantae</taxon>
        <taxon>Streptophyta</taxon>
        <taxon>Embryophyta</taxon>
        <taxon>Tracheophyta</taxon>
        <taxon>Spermatophyta</taxon>
        <taxon>Magnoliopsida</taxon>
        <taxon>eudicotyledons</taxon>
        <taxon>Gunneridae</taxon>
        <taxon>Pentapetalae</taxon>
        <taxon>rosids</taxon>
        <taxon>malvids</taxon>
        <taxon>Myrtales</taxon>
        <taxon>Melastomataceae</taxon>
        <taxon>Melastomatoideae</taxon>
        <taxon>Melastomateae</taxon>
        <taxon>Melastoma</taxon>
    </lineage>
</organism>
<evidence type="ECO:0000313" key="1">
    <source>
        <dbReference type="EMBL" id="KAI4386700.1"/>
    </source>
</evidence>
<protein>
    <submittedName>
        <fullName evidence="1">Uncharacterized protein</fullName>
    </submittedName>
</protein>
<proteinExistence type="predicted"/>
<accession>A0ACB9S5Q9</accession>
<gene>
    <name evidence="1" type="ORF">MLD38_004609</name>
</gene>
<dbReference type="Proteomes" id="UP001057402">
    <property type="component" value="Chromosome 2"/>
</dbReference>
<reference evidence="2" key="1">
    <citation type="journal article" date="2023" name="Front. Plant Sci.">
        <title>Chromosomal-level genome assembly of Melastoma candidum provides insights into trichome evolution.</title>
        <authorList>
            <person name="Zhong Y."/>
            <person name="Wu W."/>
            <person name="Sun C."/>
            <person name="Zou P."/>
            <person name="Liu Y."/>
            <person name="Dai S."/>
            <person name="Zhou R."/>
        </authorList>
    </citation>
    <scope>NUCLEOTIDE SEQUENCE [LARGE SCALE GENOMIC DNA]</scope>
</reference>
<evidence type="ECO:0000313" key="2">
    <source>
        <dbReference type="Proteomes" id="UP001057402"/>
    </source>
</evidence>
<dbReference type="EMBL" id="CM042881">
    <property type="protein sequence ID" value="KAI4386700.1"/>
    <property type="molecule type" value="Genomic_DNA"/>
</dbReference>